<keyword evidence="9 12" id="KW-1133">Transmembrane helix</keyword>
<dbReference type="CDD" id="cd06225">
    <property type="entry name" value="HAMP"/>
    <property type="match status" value="1"/>
</dbReference>
<dbReference type="Pfam" id="PF00672">
    <property type="entry name" value="HAMP"/>
    <property type="match status" value="1"/>
</dbReference>
<dbReference type="GO" id="GO:0016301">
    <property type="term" value="F:kinase activity"/>
    <property type="evidence" value="ECO:0007669"/>
    <property type="project" value="UniProtKB-KW"/>
</dbReference>
<proteinExistence type="predicted"/>
<dbReference type="CDD" id="cd00130">
    <property type="entry name" value="PAS"/>
    <property type="match status" value="3"/>
</dbReference>
<dbReference type="SUPFAM" id="SSF55785">
    <property type="entry name" value="PYP-like sensor domain (PAS domain)"/>
    <property type="match status" value="3"/>
</dbReference>
<dbReference type="AlphaFoldDB" id="F5R966"/>
<evidence type="ECO:0000256" key="4">
    <source>
        <dbReference type="ARBA" id="ARBA00022679"/>
    </source>
</evidence>
<dbReference type="InterPro" id="IPR001633">
    <property type="entry name" value="EAL_dom"/>
</dbReference>
<dbReference type="NCBIfam" id="TIGR00254">
    <property type="entry name" value="GGDEF"/>
    <property type="match status" value="1"/>
</dbReference>
<keyword evidence="4" id="KW-0808">Transferase</keyword>
<feature type="domain" description="HAMP" evidence="16">
    <location>
        <begin position="196"/>
        <end position="248"/>
    </location>
</feature>
<evidence type="ECO:0000259" key="17">
    <source>
        <dbReference type="PROSITE" id="PS50887"/>
    </source>
</evidence>
<feature type="domain" description="EAL" evidence="15">
    <location>
        <begin position="814"/>
        <end position="1068"/>
    </location>
</feature>
<dbReference type="NCBIfam" id="TIGR00229">
    <property type="entry name" value="sensory_box"/>
    <property type="match status" value="2"/>
</dbReference>
<dbReference type="Gene3D" id="3.20.20.450">
    <property type="entry name" value="EAL domain"/>
    <property type="match status" value="1"/>
</dbReference>
<feature type="domain" description="PAS" evidence="13">
    <location>
        <begin position="511"/>
        <end position="567"/>
    </location>
</feature>
<dbReference type="FunFam" id="3.30.70.270:FF:000001">
    <property type="entry name" value="Diguanylate cyclase domain protein"/>
    <property type="match status" value="1"/>
</dbReference>
<keyword evidence="8" id="KW-0067">ATP-binding</keyword>
<keyword evidence="6" id="KW-0547">Nucleotide-binding</keyword>
<dbReference type="SUPFAM" id="SSF141868">
    <property type="entry name" value="EAL domain-like"/>
    <property type="match status" value="1"/>
</dbReference>
<feature type="transmembrane region" description="Helical" evidence="12">
    <location>
        <begin position="177"/>
        <end position="198"/>
    </location>
</feature>
<evidence type="ECO:0000256" key="8">
    <source>
        <dbReference type="ARBA" id="ARBA00022840"/>
    </source>
</evidence>
<dbReference type="InterPro" id="IPR013767">
    <property type="entry name" value="PAS_fold"/>
</dbReference>
<evidence type="ECO:0000313" key="18">
    <source>
        <dbReference type="EMBL" id="EGK72857.1"/>
    </source>
</evidence>
<dbReference type="Pfam" id="PF13682">
    <property type="entry name" value="CZB"/>
    <property type="match status" value="1"/>
</dbReference>
<feature type="transmembrane region" description="Helical" evidence="12">
    <location>
        <begin position="18"/>
        <end position="38"/>
    </location>
</feature>
<evidence type="ECO:0000256" key="1">
    <source>
        <dbReference type="ARBA" id="ARBA00004651"/>
    </source>
</evidence>
<dbReference type="CDD" id="cd01949">
    <property type="entry name" value="GGDEF"/>
    <property type="match status" value="1"/>
</dbReference>
<dbReference type="Proteomes" id="UP000005019">
    <property type="component" value="Unassembled WGS sequence"/>
</dbReference>
<dbReference type="GO" id="GO:0005886">
    <property type="term" value="C:plasma membrane"/>
    <property type="evidence" value="ECO:0007669"/>
    <property type="project" value="UniProtKB-SubCell"/>
</dbReference>
<keyword evidence="2" id="KW-1003">Cell membrane</keyword>
<dbReference type="Gene3D" id="3.30.450.20">
    <property type="entry name" value="PAS domain"/>
    <property type="match status" value="4"/>
</dbReference>
<dbReference type="InterPro" id="IPR000160">
    <property type="entry name" value="GGDEF_dom"/>
</dbReference>
<dbReference type="SMART" id="SM00267">
    <property type="entry name" value="GGDEF"/>
    <property type="match status" value="1"/>
</dbReference>
<evidence type="ECO:0000256" key="10">
    <source>
        <dbReference type="ARBA" id="ARBA00023012"/>
    </source>
</evidence>
<dbReference type="InterPro" id="IPR025991">
    <property type="entry name" value="Chemoreceptor_zinc-bind_dom"/>
</dbReference>
<dbReference type="SUPFAM" id="SSF158472">
    <property type="entry name" value="HAMP domain-like"/>
    <property type="match status" value="1"/>
</dbReference>
<dbReference type="SMART" id="SM00304">
    <property type="entry name" value="HAMP"/>
    <property type="match status" value="1"/>
</dbReference>
<evidence type="ECO:0000256" key="3">
    <source>
        <dbReference type="ARBA" id="ARBA00022553"/>
    </source>
</evidence>
<dbReference type="InterPro" id="IPR033463">
    <property type="entry name" value="sCache_3"/>
</dbReference>
<dbReference type="PROSITE" id="PS50113">
    <property type="entry name" value="PAC"/>
    <property type="match status" value="2"/>
</dbReference>
<dbReference type="EMBL" id="AFHG01000030">
    <property type="protein sequence ID" value="EGK72857.1"/>
    <property type="molecule type" value="Genomic_DNA"/>
</dbReference>
<dbReference type="InterPro" id="IPR029151">
    <property type="entry name" value="Sensor-like_sf"/>
</dbReference>
<evidence type="ECO:0000259" key="15">
    <source>
        <dbReference type="PROSITE" id="PS50883"/>
    </source>
</evidence>
<keyword evidence="19" id="KW-1185">Reference proteome</keyword>
<dbReference type="InterPro" id="IPR029787">
    <property type="entry name" value="Nucleotide_cyclase"/>
</dbReference>
<dbReference type="InterPro" id="IPR003660">
    <property type="entry name" value="HAMP_dom"/>
</dbReference>
<keyword evidence="11 12" id="KW-0472">Membrane</keyword>
<evidence type="ECO:0000256" key="2">
    <source>
        <dbReference type="ARBA" id="ARBA00022475"/>
    </source>
</evidence>
<dbReference type="InterPro" id="IPR000014">
    <property type="entry name" value="PAS"/>
</dbReference>
<dbReference type="OrthoDB" id="9813903at2"/>
<dbReference type="Gene3D" id="1.20.120.30">
    <property type="entry name" value="Aspartate receptor, ligand-binding domain"/>
    <property type="match status" value="1"/>
</dbReference>
<evidence type="ECO:0000256" key="5">
    <source>
        <dbReference type="ARBA" id="ARBA00022692"/>
    </source>
</evidence>
<name>F5R966_METUF</name>
<reference evidence="18 19" key="1">
    <citation type="journal article" date="2011" name="J. Bacteriol.">
        <title>Genome sequence of Methyloversatilis universalis FAM5T, a methylotrophic representative of the order Rhodocyclales.</title>
        <authorList>
            <person name="Kittichotirat W."/>
            <person name="Good N.M."/>
            <person name="Hall R."/>
            <person name="Bringel F."/>
            <person name="Lajus A."/>
            <person name="Medigue C."/>
            <person name="Smalley N.E."/>
            <person name="Beck D."/>
            <person name="Bumgarner R."/>
            <person name="Vuilleumier S."/>
            <person name="Kalyuzhnaya M.G."/>
        </authorList>
    </citation>
    <scope>NUCLEOTIDE SEQUENCE [LARGE SCALE GENOMIC DNA]</scope>
    <source>
        <strain evidence="19">ATCC BAA-1314 / JCM 13912 / FAM5</strain>
    </source>
</reference>
<comment type="subcellular location">
    <subcellularLocation>
        <location evidence="1">Cell membrane</location>
        <topology evidence="1">Multi-pass membrane protein</topology>
    </subcellularLocation>
</comment>
<protein>
    <submittedName>
        <fullName evidence="18">Diguanylate cyclase</fullName>
    </submittedName>
</protein>
<dbReference type="Gene3D" id="3.30.70.270">
    <property type="match status" value="1"/>
</dbReference>
<dbReference type="InterPro" id="IPR035919">
    <property type="entry name" value="EAL_sf"/>
</dbReference>
<dbReference type="PROSITE" id="PS50883">
    <property type="entry name" value="EAL"/>
    <property type="match status" value="1"/>
</dbReference>
<dbReference type="Pfam" id="PF08448">
    <property type="entry name" value="PAS_4"/>
    <property type="match status" value="1"/>
</dbReference>
<dbReference type="Pfam" id="PF00989">
    <property type="entry name" value="PAS"/>
    <property type="match status" value="1"/>
</dbReference>
<dbReference type="PROSITE" id="PS50112">
    <property type="entry name" value="PAS"/>
    <property type="match status" value="2"/>
</dbReference>
<dbReference type="InterPro" id="IPR043128">
    <property type="entry name" value="Rev_trsase/Diguanyl_cyclase"/>
</dbReference>
<dbReference type="InterPro" id="IPR052155">
    <property type="entry name" value="Biofilm_reg_signaling"/>
</dbReference>
<dbReference type="GO" id="GO:0006355">
    <property type="term" value="P:regulation of DNA-templated transcription"/>
    <property type="evidence" value="ECO:0007669"/>
    <property type="project" value="InterPro"/>
</dbReference>
<dbReference type="SMART" id="SM00091">
    <property type="entry name" value="PAS"/>
    <property type="match status" value="3"/>
</dbReference>
<dbReference type="RefSeq" id="WP_008058829.1">
    <property type="nucleotide sequence ID" value="NZ_AFHG01000030.1"/>
</dbReference>
<dbReference type="eggNOG" id="COG5001">
    <property type="taxonomic scope" value="Bacteria"/>
</dbReference>
<dbReference type="GO" id="GO:0000160">
    <property type="term" value="P:phosphorelay signal transduction system"/>
    <property type="evidence" value="ECO:0007669"/>
    <property type="project" value="UniProtKB-KW"/>
</dbReference>
<evidence type="ECO:0000313" key="19">
    <source>
        <dbReference type="Proteomes" id="UP000005019"/>
    </source>
</evidence>
<dbReference type="GO" id="GO:0005524">
    <property type="term" value="F:ATP binding"/>
    <property type="evidence" value="ECO:0007669"/>
    <property type="project" value="UniProtKB-KW"/>
</dbReference>
<dbReference type="Gene3D" id="6.10.340.10">
    <property type="match status" value="1"/>
</dbReference>
<accession>F5R966</accession>
<comment type="caution">
    <text evidence="18">The sequence shown here is derived from an EMBL/GenBank/DDBJ whole genome shotgun (WGS) entry which is preliminary data.</text>
</comment>
<feature type="domain" description="PAC" evidence="14">
    <location>
        <begin position="329"/>
        <end position="381"/>
    </location>
</feature>
<keyword evidence="7" id="KW-0418">Kinase</keyword>
<dbReference type="CDD" id="cd01948">
    <property type="entry name" value="EAL"/>
    <property type="match status" value="1"/>
</dbReference>
<evidence type="ECO:0000256" key="6">
    <source>
        <dbReference type="ARBA" id="ARBA00022741"/>
    </source>
</evidence>
<keyword evidence="5 12" id="KW-0812">Transmembrane</keyword>
<organism evidence="18 19">
    <name type="scientific">Methyloversatilis universalis (strain ATCC BAA-1314 / DSM 25237 / JCM 13912 / CCUG 52030 / FAM5)</name>
    <dbReference type="NCBI Taxonomy" id="1000565"/>
    <lineage>
        <taxon>Bacteria</taxon>
        <taxon>Pseudomonadati</taxon>
        <taxon>Pseudomonadota</taxon>
        <taxon>Betaproteobacteria</taxon>
        <taxon>Nitrosomonadales</taxon>
        <taxon>Sterolibacteriaceae</taxon>
        <taxon>Methyloversatilis</taxon>
    </lineage>
</organism>
<sequence>MFSETVRRLLSGSLSRRLALAISLVLGGLITVFVIAQIRHESEVLLERSRASLLAEVDLLSRSGREWVLSSDVAGLDELLAPVRSAPGLEYAMYLDASGRVLVHSEPRRAGELLVDPLSRAALADTAAGTRLIQQTRDLSDALAPVRQGERLIGWVRVARNHGAEVLALRQAVRDGVLYASAALLLSALLAMVLARGLTGDLRRAQRLFERVREGDLSARIQHRRRDELGDLFSGINDTLDALQRNEHILQLTQERLELAIRGSNDGIWDWDLLSNHVYYSPRWKQMLGYADHELDNRPDTFLDRVHPDELPLMLDRINDYLENRVPAFELIIRARHRDGSWRWILTRGLAVRGRDGRALRMSGTHTDITALKQAEAGLALERSRLYSLLAHLYTGVIMEDRDGRIAVCNRAFCELFPLVENPGELVGRRREEVLTEVRGQFDDGDAMLQRIDAILQRGEPVIGERVQLADGRVIERDCLPIRVGELRQGVLWTFRDISSRIRMERSLAAEKERLRVTLLSIGDAVISTDASGRIDFLNPAAEALTGWRNEDTTGRRLSEVLQLIDPVLGRPRPDLVETRLEAGAAPGAGESVIVARDGQERVVEHASSPIRDAVGDISGTVVVLHDATDRYRMQERLRWQATHDPLTGLANRVLLEDRLTQAMARARRQDRMLAVCVLDLDDFKAVNDRLGHEAGDELLQEIARRLEHSVRADDTVARLGGDEFVVLLGALKDVDEMDSCLQRMLEALAAPVAISGEEVVTPASIGVTLYPLNDSDADALLRHADQAMYEAKQSGGRCYRLFDFLNSQVSVERLRQRERIGEAISRGEMRLHYQPRVDMREGRMMGVEALVRWQHPEDGLLPPDRFLPLIEHDPEIHRLGEWVIRTALAQLAAWRAEGGRFGVSVNISAPHLLSPGFVTRLSELLAEQPLLPRQALEIEVVESVALDDIERAAAVVRDIRRLGVRVAIDDFGVGYASLGYLRRLPVDVVKIDKSFVLDMLEDEDDFEVVQAVIALAQALRREVVAEGVETAEHGLMLQRLGCSQIQGYGIARPLPADALMPWLAAWRPDPRWAEWQQSGSGSNDLPLFSAVREFNRWTEQVLGLAEGRPTRLADEEIRDPTRCRFGLWFHEGGQQRYGDFEEYRAVDRSHRALHELAVRVADSSAHGDWAAAQAAAVKLRAARDELSVRIEALQRAARRRALTDL</sequence>
<keyword evidence="3" id="KW-0597">Phosphoprotein</keyword>
<dbReference type="PANTHER" id="PTHR44757">
    <property type="entry name" value="DIGUANYLATE CYCLASE DGCP"/>
    <property type="match status" value="1"/>
</dbReference>
<dbReference type="SMART" id="SM00052">
    <property type="entry name" value="EAL"/>
    <property type="match status" value="1"/>
</dbReference>
<feature type="domain" description="GGDEF" evidence="17">
    <location>
        <begin position="672"/>
        <end position="805"/>
    </location>
</feature>
<feature type="domain" description="PAC" evidence="14">
    <location>
        <begin position="588"/>
        <end position="640"/>
    </location>
</feature>
<evidence type="ECO:0000259" key="16">
    <source>
        <dbReference type="PROSITE" id="PS50885"/>
    </source>
</evidence>
<dbReference type="InterPro" id="IPR000700">
    <property type="entry name" value="PAS-assoc_C"/>
</dbReference>
<dbReference type="InterPro" id="IPR013656">
    <property type="entry name" value="PAS_4"/>
</dbReference>
<keyword evidence="10" id="KW-0902">Two-component regulatory system</keyword>
<dbReference type="SUPFAM" id="SSF55073">
    <property type="entry name" value="Nucleotide cyclase"/>
    <property type="match status" value="1"/>
</dbReference>
<dbReference type="SUPFAM" id="SSF103190">
    <property type="entry name" value="Sensory domain-like"/>
    <property type="match status" value="1"/>
</dbReference>
<evidence type="ECO:0000256" key="9">
    <source>
        <dbReference type="ARBA" id="ARBA00022989"/>
    </source>
</evidence>
<feature type="domain" description="PAS" evidence="13">
    <location>
        <begin position="253"/>
        <end position="325"/>
    </location>
</feature>
<dbReference type="Pfam" id="PF17203">
    <property type="entry name" value="sCache_3_2"/>
    <property type="match status" value="1"/>
</dbReference>
<dbReference type="PROSITE" id="PS50885">
    <property type="entry name" value="HAMP"/>
    <property type="match status" value="1"/>
</dbReference>
<dbReference type="PANTHER" id="PTHR44757:SF4">
    <property type="entry name" value="DIGUANYLATE CYCLASE DGCE-RELATED"/>
    <property type="match status" value="1"/>
</dbReference>
<evidence type="ECO:0000259" key="14">
    <source>
        <dbReference type="PROSITE" id="PS50113"/>
    </source>
</evidence>
<dbReference type="STRING" id="1000565.METUNv1_00686"/>
<dbReference type="Pfam" id="PF08447">
    <property type="entry name" value="PAS_3"/>
    <property type="match status" value="1"/>
</dbReference>
<evidence type="ECO:0000259" key="13">
    <source>
        <dbReference type="PROSITE" id="PS50112"/>
    </source>
</evidence>
<dbReference type="InterPro" id="IPR035965">
    <property type="entry name" value="PAS-like_dom_sf"/>
</dbReference>
<dbReference type="InterPro" id="IPR013655">
    <property type="entry name" value="PAS_fold_3"/>
</dbReference>
<evidence type="ECO:0000256" key="7">
    <source>
        <dbReference type="ARBA" id="ARBA00022777"/>
    </source>
</evidence>
<dbReference type="Pfam" id="PF00990">
    <property type="entry name" value="GGDEF"/>
    <property type="match status" value="1"/>
</dbReference>
<dbReference type="Pfam" id="PF00563">
    <property type="entry name" value="EAL"/>
    <property type="match status" value="1"/>
</dbReference>
<dbReference type="SMART" id="SM00086">
    <property type="entry name" value="PAC"/>
    <property type="match status" value="2"/>
</dbReference>
<gene>
    <name evidence="18" type="ORF">METUNv1_00686</name>
</gene>
<evidence type="ECO:0000256" key="11">
    <source>
        <dbReference type="ARBA" id="ARBA00023136"/>
    </source>
</evidence>
<evidence type="ECO:0000256" key="12">
    <source>
        <dbReference type="SAM" id="Phobius"/>
    </source>
</evidence>
<dbReference type="InterPro" id="IPR001610">
    <property type="entry name" value="PAC"/>
</dbReference>
<dbReference type="PROSITE" id="PS50887">
    <property type="entry name" value="GGDEF"/>
    <property type="match status" value="1"/>
</dbReference>